<dbReference type="GO" id="GO:0005886">
    <property type="term" value="C:plasma membrane"/>
    <property type="evidence" value="ECO:0007669"/>
    <property type="project" value="TreeGrafter"/>
</dbReference>
<evidence type="ECO:0000313" key="9">
    <source>
        <dbReference type="EMBL" id="QDL56802.1"/>
    </source>
</evidence>
<dbReference type="InterPro" id="IPR017911">
    <property type="entry name" value="MacB-like_ATP-bd"/>
</dbReference>
<dbReference type="GO" id="GO:0005524">
    <property type="term" value="F:ATP binding"/>
    <property type="evidence" value="ECO:0007669"/>
    <property type="project" value="UniProtKB-KW"/>
</dbReference>
<dbReference type="KEGG" id="rhg:EXZ61_13035"/>
<reference evidence="10" key="1">
    <citation type="submission" date="2019-02" db="EMBL/GenBank/DDBJ databases">
        <title>Complete genome sequence of Rhodoferax sp. Gr-4.</title>
        <authorList>
            <person name="Jin L."/>
        </authorList>
    </citation>
    <scope>NUCLEOTIDE SEQUENCE [LARGE SCALE GENOMIC DNA]</scope>
    <source>
        <strain evidence="10">Gr-4</strain>
    </source>
</reference>
<dbReference type="GO" id="GO:0046677">
    <property type="term" value="P:response to antibiotic"/>
    <property type="evidence" value="ECO:0007669"/>
    <property type="project" value="UniProtKB-KW"/>
</dbReference>
<dbReference type="FunFam" id="3.40.50.300:FF:000032">
    <property type="entry name" value="Export ABC transporter ATP-binding protein"/>
    <property type="match status" value="1"/>
</dbReference>
<dbReference type="InterPro" id="IPR015854">
    <property type="entry name" value="ABC_transpr_LolD-like"/>
</dbReference>
<keyword evidence="4 9" id="KW-0067">ATP-binding</keyword>
<comment type="similarity">
    <text evidence="7">Belongs to the ABC transporter superfamily. Macrolide exporter (TC 3.A.1.122) family.</text>
</comment>
<dbReference type="PROSITE" id="PS50893">
    <property type="entry name" value="ABC_TRANSPORTER_2"/>
    <property type="match status" value="1"/>
</dbReference>
<dbReference type="Proteomes" id="UP000317365">
    <property type="component" value="Chromosome"/>
</dbReference>
<keyword evidence="6" id="KW-0046">Antibiotic resistance</keyword>
<keyword evidence="10" id="KW-1185">Reference proteome</keyword>
<dbReference type="PANTHER" id="PTHR24220:SF86">
    <property type="entry name" value="ABC TRANSPORTER ABCH.1"/>
    <property type="match status" value="1"/>
</dbReference>
<dbReference type="EMBL" id="CP036282">
    <property type="protein sequence ID" value="QDL56802.1"/>
    <property type="molecule type" value="Genomic_DNA"/>
</dbReference>
<gene>
    <name evidence="9" type="ORF">EXZ61_13035</name>
</gene>
<dbReference type="RefSeq" id="WP_142814239.1">
    <property type="nucleotide sequence ID" value="NZ_CP036282.1"/>
</dbReference>
<dbReference type="InterPro" id="IPR017871">
    <property type="entry name" value="ABC_transporter-like_CS"/>
</dbReference>
<keyword evidence="5" id="KW-0472">Membrane</keyword>
<dbReference type="InterPro" id="IPR003439">
    <property type="entry name" value="ABC_transporter-like_ATP-bd"/>
</dbReference>
<keyword evidence="3" id="KW-0547">Nucleotide-binding</keyword>
<evidence type="ECO:0000256" key="2">
    <source>
        <dbReference type="ARBA" id="ARBA00022475"/>
    </source>
</evidence>
<evidence type="ECO:0000256" key="1">
    <source>
        <dbReference type="ARBA" id="ARBA00022448"/>
    </source>
</evidence>
<dbReference type="PROSITE" id="PS00211">
    <property type="entry name" value="ABC_TRANSPORTER_1"/>
    <property type="match status" value="1"/>
</dbReference>
<dbReference type="AlphaFoldDB" id="A0A515EVU4"/>
<evidence type="ECO:0000256" key="5">
    <source>
        <dbReference type="ARBA" id="ARBA00022989"/>
    </source>
</evidence>
<evidence type="ECO:0000313" key="10">
    <source>
        <dbReference type="Proteomes" id="UP000317365"/>
    </source>
</evidence>
<protein>
    <submittedName>
        <fullName evidence="9">ABC transporter ATP-binding protein</fullName>
    </submittedName>
</protein>
<reference evidence="10" key="2">
    <citation type="journal article" date="2020" name="Int. J. Syst. Evol. Microbiol.">
        <title>Genomic insights into a novel species Rhodoferax aquaticus sp. nov., isolated from freshwater.</title>
        <authorList>
            <person name="Li T."/>
            <person name="Zhuo Y."/>
            <person name="Jin C.Z."/>
            <person name="Wu X."/>
            <person name="Ko S.R."/>
            <person name="Jin F.J."/>
            <person name="Ahn C.Y."/>
            <person name="Oh H.M."/>
            <person name="Lee H.G."/>
            <person name="Jin L."/>
        </authorList>
    </citation>
    <scope>NUCLEOTIDE SEQUENCE [LARGE SCALE GENOMIC DNA]</scope>
    <source>
        <strain evidence="10">Gr-4</strain>
    </source>
</reference>
<dbReference type="PANTHER" id="PTHR24220">
    <property type="entry name" value="IMPORT ATP-BINDING PROTEIN"/>
    <property type="match status" value="1"/>
</dbReference>
<dbReference type="SMART" id="SM00382">
    <property type="entry name" value="AAA"/>
    <property type="match status" value="1"/>
</dbReference>
<evidence type="ECO:0000256" key="3">
    <source>
        <dbReference type="ARBA" id="ARBA00022741"/>
    </source>
</evidence>
<dbReference type="CDD" id="cd03255">
    <property type="entry name" value="ABC_MJ0796_LolCDE_FtsE"/>
    <property type="match status" value="1"/>
</dbReference>
<evidence type="ECO:0000256" key="4">
    <source>
        <dbReference type="ARBA" id="ARBA00022840"/>
    </source>
</evidence>
<name>A0A515EVU4_9BURK</name>
<dbReference type="SUPFAM" id="SSF52540">
    <property type="entry name" value="P-loop containing nucleoside triphosphate hydrolases"/>
    <property type="match status" value="1"/>
</dbReference>
<dbReference type="InterPro" id="IPR003593">
    <property type="entry name" value="AAA+_ATPase"/>
</dbReference>
<feature type="domain" description="ABC transporter" evidence="8">
    <location>
        <begin position="18"/>
        <end position="265"/>
    </location>
</feature>
<keyword evidence="5" id="KW-1133">Transmembrane helix</keyword>
<dbReference type="GO" id="GO:0022857">
    <property type="term" value="F:transmembrane transporter activity"/>
    <property type="evidence" value="ECO:0007669"/>
    <property type="project" value="UniProtKB-ARBA"/>
</dbReference>
<dbReference type="GO" id="GO:0016887">
    <property type="term" value="F:ATP hydrolysis activity"/>
    <property type="evidence" value="ECO:0007669"/>
    <property type="project" value="InterPro"/>
</dbReference>
<dbReference type="InterPro" id="IPR027417">
    <property type="entry name" value="P-loop_NTPase"/>
</dbReference>
<dbReference type="Pfam" id="PF00005">
    <property type="entry name" value="ABC_tran"/>
    <property type="match status" value="1"/>
</dbReference>
<organism evidence="9 10">
    <name type="scientific">Rhodoferax aquaticus</name>
    <dbReference type="NCBI Taxonomy" id="2527691"/>
    <lineage>
        <taxon>Bacteria</taxon>
        <taxon>Pseudomonadati</taxon>
        <taxon>Pseudomonadota</taxon>
        <taxon>Betaproteobacteria</taxon>
        <taxon>Burkholderiales</taxon>
        <taxon>Comamonadaceae</taxon>
        <taxon>Rhodoferax</taxon>
    </lineage>
</organism>
<evidence type="ECO:0000256" key="6">
    <source>
        <dbReference type="ARBA" id="ARBA00023251"/>
    </source>
</evidence>
<keyword evidence="1" id="KW-0813">Transport</keyword>
<dbReference type="Gene3D" id="3.40.50.300">
    <property type="entry name" value="P-loop containing nucleotide triphosphate hydrolases"/>
    <property type="match status" value="1"/>
</dbReference>
<proteinExistence type="inferred from homology"/>
<accession>A0A515EVU4</accession>
<evidence type="ECO:0000259" key="8">
    <source>
        <dbReference type="PROSITE" id="PS50893"/>
    </source>
</evidence>
<sequence>MVPSPQTLAAQGAAAPLIEARELSKVYWMGTPAQKASGGGQTVHALRGVSLRIAQGDFVAIMGASGSGKSTLMNILGCLDQPTSGEYHLAGEAVERMGRDQLASIRNRRIGFVFQQFNLLPRTSALENVELPMVYSGVKAAQRSEKARIALERVGLGARCDHTPAELSGGQQQRVAIARALVNNPQLILADEPTGALDSQTSEDIMQLLTALNQQGITIVIVTHEADIAAWARRKLVFKDGQIVEDTERAVLAPVPSEQVPAQQAAGAKV</sequence>
<dbReference type="GO" id="GO:0098796">
    <property type="term" value="C:membrane protein complex"/>
    <property type="evidence" value="ECO:0007669"/>
    <property type="project" value="UniProtKB-ARBA"/>
</dbReference>
<keyword evidence="5" id="KW-0812">Transmembrane</keyword>
<keyword evidence="2" id="KW-1003">Cell membrane</keyword>
<evidence type="ECO:0000256" key="7">
    <source>
        <dbReference type="ARBA" id="ARBA00038388"/>
    </source>
</evidence>